<dbReference type="Proteomes" id="UP000011599">
    <property type="component" value="Unassembled WGS sequence"/>
</dbReference>
<evidence type="ECO:0000313" key="2">
    <source>
        <dbReference type="EMBL" id="ELY39136.1"/>
    </source>
</evidence>
<gene>
    <name evidence="2" type="ORF">C496_14802</name>
</gene>
<evidence type="ECO:0000256" key="1">
    <source>
        <dbReference type="SAM" id="MobiDB-lite"/>
    </source>
</evidence>
<feature type="region of interest" description="Disordered" evidence="1">
    <location>
        <begin position="1"/>
        <end position="31"/>
    </location>
</feature>
<accession>L9VQ12</accession>
<reference evidence="2 3" key="1">
    <citation type="journal article" date="2014" name="PLoS Genet.">
        <title>Phylogenetically driven sequencing of extremely halophilic archaea reveals strategies for static and dynamic osmo-response.</title>
        <authorList>
            <person name="Becker E.A."/>
            <person name="Seitzer P.M."/>
            <person name="Tritt A."/>
            <person name="Larsen D."/>
            <person name="Krusor M."/>
            <person name="Yao A.I."/>
            <person name="Wu D."/>
            <person name="Madern D."/>
            <person name="Eisen J.A."/>
            <person name="Darling A.E."/>
            <person name="Facciotti M.T."/>
        </authorList>
    </citation>
    <scope>NUCLEOTIDE SEQUENCE [LARGE SCALE GENOMIC DNA]</scope>
    <source>
        <strain evidence="2 3">GA33</strain>
    </source>
</reference>
<comment type="caution">
    <text evidence="2">The sequence shown here is derived from an EMBL/GenBank/DDBJ whole genome shotgun (WGS) entry which is preliminary data.</text>
</comment>
<proteinExistence type="predicted"/>
<sequence length="79" mass="8524">MTDGTAETAPLDGIAQPGYRRPGIESRWTWGNGSATRAPFVRSQGRQFALTADSCHQSTGRVPTNVGHDERRGVGQNAR</sequence>
<evidence type="ECO:0000313" key="3">
    <source>
        <dbReference type="Proteomes" id="UP000011599"/>
    </source>
</evidence>
<keyword evidence="3" id="KW-1185">Reference proteome</keyword>
<protein>
    <submittedName>
        <fullName evidence="2">Uncharacterized protein</fullName>
    </submittedName>
</protein>
<dbReference type="AlphaFoldDB" id="L9VQ12"/>
<name>L9VQ12_9EURY</name>
<feature type="region of interest" description="Disordered" evidence="1">
    <location>
        <begin position="53"/>
        <end position="79"/>
    </location>
</feature>
<organism evidence="2 3">
    <name type="scientific">Natronorubrum tibetense GA33</name>
    <dbReference type="NCBI Taxonomy" id="1114856"/>
    <lineage>
        <taxon>Archaea</taxon>
        <taxon>Methanobacteriati</taxon>
        <taxon>Methanobacteriota</taxon>
        <taxon>Stenosarchaea group</taxon>
        <taxon>Halobacteria</taxon>
        <taxon>Halobacteriales</taxon>
        <taxon>Natrialbaceae</taxon>
        <taxon>Natronorubrum</taxon>
    </lineage>
</organism>
<dbReference type="EMBL" id="AOHW01000038">
    <property type="protein sequence ID" value="ELY39136.1"/>
    <property type="molecule type" value="Genomic_DNA"/>
</dbReference>